<dbReference type="AlphaFoldDB" id="G0S8P6"/>
<dbReference type="HOGENOM" id="CLU_005947_4_1_1"/>
<feature type="compositionally biased region" description="Low complexity" evidence="7">
    <location>
        <begin position="708"/>
        <end position="721"/>
    </location>
</feature>
<keyword evidence="4 8" id="KW-1133">Transmembrane helix</keyword>
<comment type="subcellular location">
    <subcellularLocation>
        <location evidence="1">Membrane</location>
        <topology evidence="1">Multi-pass membrane protein</topology>
    </subcellularLocation>
</comment>
<feature type="compositionally biased region" description="Basic and acidic residues" evidence="7">
    <location>
        <begin position="196"/>
        <end position="205"/>
    </location>
</feature>
<feature type="transmembrane region" description="Helical" evidence="8">
    <location>
        <begin position="495"/>
        <end position="516"/>
    </location>
</feature>
<feature type="compositionally biased region" description="Basic and acidic residues" evidence="7">
    <location>
        <begin position="219"/>
        <end position="231"/>
    </location>
</feature>
<dbReference type="eggNOG" id="KOG1341">
    <property type="taxonomic scope" value="Eukaryota"/>
</dbReference>
<evidence type="ECO:0000256" key="5">
    <source>
        <dbReference type="ARBA" id="ARBA00023065"/>
    </source>
</evidence>
<evidence type="ECO:0000256" key="8">
    <source>
        <dbReference type="SAM" id="Phobius"/>
    </source>
</evidence>
<accession>G0S8P6</accession>
<dbReference type="GO" id="GO:0140107">
    <property type="term" value="F:high-affinity potassium ion transmembrane transporter activity"/>
    <property type="evidence" value="ECO:0007669"/>
    <property type="project" value="TreeGrafter"/>
</dbReference>
<keyword evidence="3 8" id="KW-0812">Transmembrane</keyword>
<feature type="transmembrane region" description="Helical" evidence="8">
    <location>
        <begin position="341"/>
        <end position="369"/>
    </location>
</feature>
<feature type="transmembrane region" description="Helical" evidence="8">
    <location>
        <begin position="111"/>
        <end position="131"/>
    </location>
</feature>
<protein>
    <recommendedName>
        <fullName evidence="11">Potassium transport protein</fullName>
    </recommendedName>
</protein>
<feature type="compositionally biased region" description="Low complexity" evidence="7">
    <location>
        <begin position="248"/>
        <end position="259"/>
    </location>
</feature>
<dbReference type="OrthoDB" id="9999863at2759"/>
<evidence type="ECO:0000313" key="9">
    <source>
        <dbReference type="EMBL" id="EGS20249.1"/>
    </source>
</evidence>
<dbReference type="GeneID" id="18258026"/>
<keyword evidence="5" id="KW-0406">Ion transport</keyword>
<evidence type="ECO:0000256" key="1">
    <source>
        <dbReference type="ARBA" id="ARBA00004141"/>
    </source>
</evidence>
<feature type="compositionally biased region" description="Polar residues" evidence="7">
    <location>
        <begin position="640"/>
        <end position="652"/>
    </location>
</feature>
<dbReference type="OMA" id="YAVWRET"/>
<dbReference type="GO" id="GO:0030007">
    <property type="term" value="P:intracellular potassium ion homeostasis"/>
    <property type="evidence" value="ECO:0007669"/>
    <property type="project" value="TreeGrafter"/>
</dbReference>
<evidence type="ECO:0008006" key="11">
    <source>
        <dbReference type="Google" id="ProtNLM"/>
    </source>
</evidence>
<dbReference type="RefSeq" id="XP_006694398.1">
    <property type="nucleotide sequence ID" value="XM_006694335.1"/>
</dbReference>
<feature type="transmembrane region" description="Helical" evidence="8">
    <location>
        <begin position="36"/>
        <end position="59"/>
    </location>
</feature>
<sequence length="868" mass="95714">MKLSPKTSDRFRTRFSSIASRLADHLSPLRPYLPPINFITLHYAYFIFLSLFLSLIFYAAHSPTPSKSSNEDIARRRISYLDALFHTVSSLTGTGLNTVPLCDMSVGQQVVLFLAMLAGHPVLVSLGAVWFRKDVFEKKFREIVQRERERKEKMEGGRLGKALVRRVTFNLALTLTRERSRDGDGDRGGLAGLGTRIKERREGERMSPTPTPNSSSNQTRERDRDRERDLEPGLPPIHEQQDPNPNTSSLLSPQPQFLFPSPPSHSPASRSIQFIEPPRPDRPSPSLSPSPDPNNNNNNNESGNDTPDFIARLRHSHTRNASFANLTLSERQYLGGVEYRALEVLIVTVTAYFILWPLFGAIALGAWLSRHGGQVSEQETGEKSPSPNPWWEGIFLSVSAFGNGGMVLGPEMGSFLDRGVGGVFVLLVVSLLTLAGSQASPVFLRVIFLGLWGILKRVVADEGGYAVWRETFEFILRYPRRVYINMFAARDTWRLAGWLAAFLAVDWVLFWLLNIGNGEVEGMPRGKRVLGGLAQSISNLSGGFAIIPVSAVSFSLQVFWLIKIYASAYPTSITVRGSNVYEERSLGIYMGDEPPDSDDSGSDNEKRPAKAKPLPESEPEPEGTTTGLMIPSLPRPPLTPVSTTSQVSRLSTASRRGLTKLVGITRQGTAFMGRQIQRRMTTGFQGVGVSASAALPIPQKSTLPTFNTPATSTSSKTTTAPTPAPKPDLTTHHARSQLSHDIPLLALSFLLLVLIETPHISSSPLIYSLWNILFELVSAYANNGITVGFPGRDYSFCGGWRKLSKLLLVGVMLRGRHRDLPVALDRAVKLPREGDWDGEEEEDGEIRKIISRSPAVGRSPMLGRLNGL</sequence>
<keyword evidence="2" id="KW-0813">Transport</keyword>
<dbReference type="PANTHER" id="PTHR31064">
    <property type="entry name" value="POTASSIUM TRANSPORT PROTEIN DDB_G0292412-RELATED"/>
    <property type="match status" value="1"/>
</dbReference>
<dbReference type="Proteomes" id="UP000008066">
    <property type="component" value="Unassembled WGS sequence"/>
</dbReference>
<feature type="compositionally biased region" description="Low complexity" evidence="7">
    <location>
        <begin position="293"/>
        <end position="308"/>
    </location>
</feature>
<dbReference type="KEGG" id="cthr:CTHT_0039880"/>
<feature type="transmembrane region" description="Helical" evidence="8">
    <location>
        <begin position="536"/>
        <end position="562"/>
    </location>
</feature>
<keyword evidence="6 8" id="KW-0472">Membrane</keyword>
<dbReference type="EMBL" id="GL988042">
    <property type="protein sequence ID" value="EGS20249.1"/>
    <property type="molecule type" value="Genomic_DNA"/>
</dbReference>
<name>G0S8P6_CHATD</name>
<gene>
    <name evidence="9" type="ORF">CTHT_0039880</name>
</gene>
<dbReference type="GO" id="GO:0005886">
    <property type="term" value="C:plasma membrane"/>
    <property type="evidence" value="ECO:0007669"/>
    <property type="project" value="TreeGrafter"/>
</dbReference>
<feature type="region of interest" description="Disordered" evidence="7">
    <location>
        <begin position="700"/>
        <end position="733"/>
    </location>
</feature>
<evidence type="ECO:0000256" key="4">
    <source>
        <dbReference type="ARBA" id="ARBA00022989"/>
    </source>
</evidence>
<dbReference type="PANTHER" id="PTHR31064:SF37">
    <property type="entry name" value="TRANSPORTER, PUTATIVE (EUROFUNG)-RELATED"/>
    <property type="match status" value="1"/>
</dbReference>
<keyword evidence="10" id="KW-1185">Reference proteome</keyword>
<feature type="region of interest" description="Disordered" evidence="7">
    <location>
        <begin position="179"/>
        <end position="308"/>
    </location>
</feature>
<feature type="region of interest" description="Disordered" evidence="7">
    <location>
        <begin position="588"/>
        <end position="652"/>
    </location>
</feature>
<dbReference type="InterPro" id="IPR003445">
    <property type="entry name" value="Cat_transpt"/>
</dbReference>
<feature type="transmembrane region" description="Helical" evidence="8">
    <location>
        <begin position="389"/>
        <end position="408"/>
    </location>
</feature>
<dbReference type="GO" id="GO:1990573">
    <property type="term" value="P:potassium ion import across plasma membrane"/>
    <property type="evidence" value="ECO:0007669"/>
    <property type="project" value="TreeGrafter"/>
</dbReference>
<organism evidence="10">
    <name type="scientific">Chaetomium thermophilum (strain DSM 1495 / CBS 144.50 / IMI 039719)</name>
    <name type="common">Thermochaetoides thermophila</name>
    <dbReference type="NCBI Taxonomy" id="759272"/>
    <lineage>
        <taxon>Eukaryota</taxon>
        <taxon>Fungi</taxon>
        <taxon>Dikarya</taxon>
        <taxon>Ascomycota</taxon>
        <taxon>Pezizomycotina</taxon>
        <taxon>Sordariomycetes</taxon>
        <taxon>Sordariomycetidae</taxon>
        <taxon>Sordariales</taxon>
        <taxon>Chaetomiaceae</taxon>
        <taxon>Thermochaetoides</taxon>
    </lineage>
</organism>
<dbReference type="InterPro" id="IPR051143">
    <property type="entry name" value="TrkH_K-transport"/>
</dbReference>
<dbReference type="Pfam" id="PF02386">
    <property type="entry name" value="TrkH"/>
    <property type="match status" value="1"/>
</dbReference>
<feature type="compositionally biased region" description="Acidic residues" evidence="7">
    <location>
        <begin position="593"/>
        <end position="602"/>
    </location>
</feature>
<dbReference type="STRING" id="759272.G0S8P6"/>
<evidence type="ECO:0000256" key="7">
    <source>
        <dbReference type="SAM" id="MobiDB-lite"/>
    </source>
</evidence>
<evidence type="ECO:0000256" key="2">
    <source>
        <dbReference type="ARBA" id="ARBA00022448"/>
    </source>
</evidence>
<reference evidence="9 10" key="1">
    <citation type="journal article" date="2011" name="Cell">
        <title>Insight into structure and assembly of the nuclear pore complex by utilizing the genome of a eukaryotic thermophile.</title>
        <authorList>
            <person name="Amlacher S."/>
            <person name="Sarges P."/>
            <person name="Flemming D."/>
            <person name="van Noort V."/>
            <person name="Kunze R."/>
            <person name="Devos D.P."/>
            <person name="Arumugam M."/>
            <person name="Bork P."/>
            <person name="Hurt E."/>
        </authorList>
    </citation>
    <scope>NUCLEOTIDE SEQUENCE [LARGE SCALE GENOMIC DNA]</scope>
    <source>
        <strain evidence="10">DSM 1495 / CBS 144.50 / IMI 039719</strain>
    </source>
</reference>
<evidence type="ECO:0000313" key="10">
    <source>
        <dbReference type="Proteomes" id="UP000008066"/>
    </source>
</evidence>
<evidence type="ECO:0000256" key="3">
    <source>
        <dbReference type="ARBA" id="ARBA00022692"/>
    </source>
</evidence>
<feature type="transmembrane region" description="Helical" evidence="8">
    <location>
        <begin position="415"/>
        <end position="436"/>
    </location>
</feature>
<evidence type="ECO:0000256" key="6">
    <source>
        <dbReference type="ARBA" id="ARBA00023136"/>
    </source>
</evidence>
<proteinExistence type="predicted"/>